<keyword evidence="8 11" id="KW-0460">Magnesium</keyword>
<protein>
    <recommendedName>
        <fullName evidence="3 11">FAD:protein FMN transferase</fullName>
        <ecNumber evidence="2 11">2.7.1.180</ecNumber>
    </recommendedName>
    <alternativeName>
        <fullName evidence="9 11">Flavin transferase</fullName>
    </alternativeName>
</protein>
<evidence type="ECO:0000256" key="4">
    <source>
        <dbReference type="ARBA" id="ARBA00022630"/>
    </source>
</evidence>
<evidence type="ECO:0000256" key="10">
    <source>
        <dbReference type="ARBA" id="ARBA00048540"/>
    </source>
</evidence>
<dbReference type="PANTHER" id="PTHR30040">
    <property type="entry name" value="THIAMINE BIOSYNTHESIS LIPOPROTEIN APBE"/>
    <property type="match status" value="1"/>
</dbReference>
<evidence type="ECO:0000256" key="9">
    <source>
        <dbReference type="ARBA" id="ARBA00031306"/>
    </source>
</evidence>
<dbReference type="Proteomes" id="UP000305674">
    <property type="component" value="Unassembled WGS sequence"/>
</dbReference>
<dbReference type="SUPFAM" id="SSF143631">
    <property type="entry name" value="ApbE-like"/>
    <property type="match status" value="1"/>
</dbReference>
<dbReference type="AlphaFoldDB" id="A0A4U1BBX7"/>
<evidence type="ECO:0000256" key="7">
    <source>
        <dbReference type="ARBA" id="ARBA00022827"/>
    </source>
</evidence>
<evidence type="ECO:0000256" key="8">
    <source>
        <dbReference type="ARBA" id="ARBA00022842"/>
    </source>
</evidence>
<sequence length="380" mass="43008">MYSPIDRLTQVLILAHLLLTPFAWADAPSADRQFCQQHGLIQSEPNRSVLYTLDYFGTSITIEVLDNGGEDAATSLCESLRIIERYHRLASDYDTYPGLVNIKSINLAPTQTHRVEPELFEMIESGIEWHRLSRGYFNIAIGPVVQLWRQHRFRCNSDQPEQRECSLPSDAELRAAAQRTRIDAIRLDAASHSITMAEGMSLDLGGIAKGWMVERVLNHLRERGMRSVVINAGGNIRHYGLHPEGRPFVTAIEDPVCRKHQFQLSGCERAENRYGDLIKGENLTVVTSGNYLKYFEVDGKEYHHIIDPTTLYPKRGGVATSVVLTANHIYADVLSTTLFLMPLDQARALAEKLDYLEAVWVLDENRNEIHSSGFEHYFAP</sequence>
<dbReference type="InterPro" id="IPR003374">
    <property type="entry name" value="ApbE-like_sf"/>
</dbReference>
<gene>
    <name evidence="14" type="ORF">FCL40_12080</name>
</gene>
<feature type="signal peptide" evidence="13">
    <location>
        <begin position="1"/>
        <end position="25"/>
    </location>
</feature>
<keyword evidence="5 11" id="KW-0808">Transferase</keyword>
<keyword evidence="4 11" id="KW-0285">Flavoprotein</keyword>
<dbReference type="Gene3D" id="3.10.520.10">
    <property type="entry name" value="ApbE-like domains"/>
    <property type="match status" value="1"/>
</dbReference>
<dbReference type="RefSeq" id="WP_136853553.1">
    <property type="nucleotide sequence ID" value="NZ_SWCI01000007.1"/>
</dbReference>
<dbReference type="GO" id="GO:0016740">
    <property type="term" value="F:transferase activity"/>
    <property type="evidence" value="ECO:0007669"/>
    <property type="project" value="UniProtKB-UniRule"/>
</dbReference>
<name>A0A4U1BBX7_9GAMM</name>
<evidence type="ECO:0000256" key="6">
    <source>
        <dbReference type="ARBA" id="ARBA00022723"/>
    </source>
</evidence>
<evidence type="ECO:0000256" key="2">
    <source>
        <dbReference type="ARBA" id="ARBA00011955"/>
    </source>
</evidence>
<comment type="similarity">
    <text evidence="1 11">Belongs to the ApbE family.</text>
</comment>
<evidence type="ECO:0000256" key="11">
    <source>
        <dbReference type="PIRNR" id="PIRNR006268"/>
    </source>
</evidence>
<evidence type="ECO:0000256" key="1">
    <source>
        <dbReference type="ARBA" id="ARBA00008282"/>
    </source>
</evidence>
<feature type="chain" id="PRO_5039938278" description="FAD:protein FMN transferase" evidence="13">
    <location>
        <begin position="26"/>
        <end position="380"/>
    </location>
</feature>
<feature type="binding site" evidence="12">
    <location>
        <position position="332"/>
    </location>
    <ligand>
        <name>Mg(2+)</name>
        <dbReference type="ChEBI" id="CHEBI:18420"/>
    </ligand>
</feature>
<feature type="binding site" evidence="12">
    <location>
        <position position="336"/>
    </location>
    <ligand>
        <name>Mg(2+)</name>
        <dbReference type="ChEBI" id="CHEBI:18420"/>
    </ligand>
</feature>
<evidence type="ECO:0000256" key="12">
    <source>
        <dbReference type="PIRSR" id="PIRSR006268-2"/>
    </source>
</evidence>
<dbReference type="PANTHER" id="PTHR30040:SF2">
    <property type="entry name" value="FAD:PROTEIN FMN TRANSFERASE"/>
    <property type="match status" value="1"/>
</dbReference>
<accession>A0A4U1BBX7</accession>
<evidence type="ECO:0000256" key="13">
    <source>
        <dbReference type="SAM" id="SignalP"/>
    </source>
</evidence>
<dbReference type="OrthoDB" id="9778595at2"/>
<comment type="caution">
    <text evidence="14">The sequence shown here is derived from an EMBL/GenBank/DDBJ whole genome shotgun (WGS) entry which is preliminary data.</text>
</comment>
<dbReference type="EC" id="2.7.1.180" evidence="2 11"/>
<dbReference type="GO" id="GO:0046872">
    <property type="term" value="F:metal ion binding"/>
    <property type="evidence" value="ECO:0007669"/>
    <property type="project" value="UniProtKB-UniRule"/>
</dbReference>
<evidence type="ECO:0000256" key="3">
    <source>
        <dbReference type="ARBA" id="ARBA00016337"/>
    </source>
</evidence>
<keyword evidence="15" id="KW-1185">Reference proteome</keyword>
<keyword evidence="7 11" id="KW-0274">FAD</keyword>
<keyword evidence="6 11" id="KW-0479">Metal-binding</keyword>
<dbReference type="Pfam" id="PF02424">
    <property type="entry name" value="ApbE"/>
    <property type="match status" value="1"/>
</dbReference>
<evidence type="ECO:0000313" key="14">
    <source>
        <dbReference type="EMBL" id="TKB48442.1"/>
    </source>
</evidence>
<dbReference type="InterPro" id="IPR024932">
    <property type="entry name" value="ApbE"/>
</dbReference>
<dbReference type="PIRSF" id="PIRSF006268">
    <property type="entry name" value="ApbE"/>
    <property type="match status" value="1"/>
</dbReference>
<evidence type="ECO:0000256" key="5">
    <source>
        <dbReference type="ARBA" id="ARBA00022679"/>
    </source>
</evidence>
<comment type="cofactor">
    <cofactor evidence="12">
        <name>Mg(2+)</name>
        <dbReference type="ChEBI" id="CHEBI:18420"/>
    </cofactor>
    <cofactor evidence="12">
        <name>Mn(2+)</name>
        <dbReference type="ChEBI" id="CHEBI:29035"/>
    </cofactor>
    <text evidence="12">Magnesium. Can also use manganese.</text>
</comment>
<reference evidence="14 15" key="1">
    <citation type="submission" date="2019-04" db="EMBL/GenBank/DDBJ databases">
        <authorList>
            <person name="Hwang J.C."/>
        </authorList>
    </citation>
    <scope>NUCLEOTIDE SEQUENCE [LARGE SCALE GENOMIC DNA]</scope>
    <source>
        <strain evidence="14 15">IMCC35001</strain>
    </source>
</reference>
<dbReference type="EMBL" id="SWCI01000007">
    <property type="protein sequence ID" value="TKB48442.1"/>
    <property type="molecule type" value="Genomic_DNA"/>
</dbReference>
<proteinExistence type="inferred from homology"/>
<feature type="binding site" evidence="12">
    <location>
        <position position="206"/>
    </location>
    <ligand>
        <name>Mg(2+)</name>
        <dbReference type="ChEBI" id="CHEBI:18420"/>
    </ligand>
</feature>
<comment type="catalytic activity">
    <reaction evidence="10 11">
        <text>L-threonyl-[protein] + FAD = FMN-L-threonyl-[protein] + AMP + H(+)</text>
        <dbReference type="Rhea" id="RHEA:36847"/>
        <dbReference type="Rhea" id="RHEA-COMP:11060"/>
        <dbReference type="Rhea" id="RHEA-COMP:11061"/>
        <dbReference type="ChEBI" id="CHEBI:15378"/>
        <dbReference type="ChEBI" id="CHEBI:30013"/>
        <dbReference type="ChEBI" id="CHEBI:57692"/>
        <dbReference type="ChEBI" id="CHEBI:74257"/>
        <dbReference type="ChEBI" id="CHEBI:456215"/>
        <dbReference type="EC" id="2.7.1.180"/>
    </reaction>
</comment>
<keyword evidence="13" id="KW-0732">Signal</keyword>
<organism evidence="14 15">
    <name type="scientific">Ferrimonas sediminicola</name>
    <dbReference type="NCBI Taxonomy" id="2569538"/>
    <lineage>
        <taxon>Bacteria</taxon>
        <taxon>Pseudomonadati</taxon>
        <taxon>Pseudomonadota</taxon>
        <taxon>Gammaproteobacteria</taxon>
        <taxon>Alteromonadales</taxon>
        <taxon>Ferrimonadaceae</taxon>
        <taxon>Ferrimonas</taxon>
    </lineage>
</organism>
<evidence type="ECO:0000313" key="15">
    <source>
        <dbReference type="Proteomes" id="UP000305674"/>
    </source>
</evidence>